<evidence type="ECO:0000256" key="3">
    <source>
        <dbReference type="SAM" id="Phobius"/>
    </source>
</evidence>
<dbReference type="InterPro" id="IPR027417">
    <property type="entry name" value="P-loop_NTPase"/>
</dbReference>
<keyword evidence="3" id="KW-1133">Transmembrane helix</keyword>
<keyword evidence="4" id="KW-1185">Reference proteome</keyword>
<evidence type="ECO:0000313" key="5">
    <source>
        <dbReference type="RefSeq" id="XP_014675726.1"/>
    </source>
</evidence>
<dbReference type="Gene3D" id="3.40.50.300">
    <property type="entry name" value="P-loop containing nucleotide triphosphate hydrolases"/>
    <property type="match status" value="1"/>
</dbReference>
<organism evidence="4 5">
    <name type="scientific">Priapulus caudatus</name>
    <name type="common">Priapulid worm</name>
    <dbReference type="NCBI Taxonomy" id="37621"/>
    <lineage>
        <taxon>Eukaryota</taxon>
        <taxon>Metazoa</taxon>
        <taxon>Ecdysozoa</taxon>
        <taxon>Scalidophora</taxon>
        <taxon>Priapulida</taxon>
        <taxon>Priapulimorpha</taxon>
        <taxon>Priapulimorphida</taxon>
        <taxon>Priapulidae</taxon>
        <taxon>Priapulus</taxon>
    </lineage>
</organism>
<accession>A0ABM1EU55</accession>
<dbReference type="Pfam" id="PF00025">
    <property type="entry name" value="Arf"/>
    <property type="match status" value="1"/>
</dbReference>
<dbReference type="PRINTS" id="PR00328">
    <property type="entry name" value="SAR1GTPBP"/>
</dbReference>
<dbReference type="GeneID" id="106815734"/>
<evidence type="ECO:0000256" key="2">
    <source>
        <dbReference type="ARBA" id="ARBA00023134"/>
    </source>
</evidence>
<dbReference type="InterPro" id="IPR042292">
    <property type="entry name" value="ARL15"/>
</dbReference>
<dbReference type="InterPro" id="IPR006689">
    <property type="entry name" value="Small_GTPase_ARF/SAR"/>
</dbReference>
<gene>
    <name evidence="5" type="primary">LOC106815734</name>
</gene>
<sequence>MSHFLANLQLTCALCKICFYSCFTCVLCRRRRRRPKPEIPVICVGLTSSGKTTLLNLLNGEPTTDAPQPTLGFNIKAVEGASVVFSVKELGGGVAPYWRRYYDGARGIVFVVDASADDAAIEAARDTLVAVIVDPRLAGAPCLIVGSFQDRAGARPLPVLHARMDAARACGGGERAWTMRVCSRDDPSAARDAFADFEKYFTQSPPGAAGEAEENRV</sequence>
<evidence type="ECO:0000256" key="1">
    <source>
        <dbReference type="ARBA" id="ARBA00022741"/>
    </source>
</evidence>
<dbReference type="RefSeq" id="XP_014675726.1">
    <property type="nucleotide sequence ID" value="XM_014820240.1"/>
</dbReference>
<keyword evidence="3" id="KW-0812">Transmembrane</keyword>
<dbReference type="PANTHER" id="PTHR46693">
    <property type="entry name" value="ADP-RIBOSYLATION FACTOR-LIKE PROTEIN 15"/>
    <property type="match status" value="1"/>
</dbReference>
<evidence type="ECO:0000313" key="4">
    <source>
        <dbReference type="Proteomes" id="UP000695022"/>
    </source>
</evidence>
<keyword evidence="3" id="KW-0472">Membrane</keyword>
<dbReference type="PROSITE" id="PS51417">
    <property type="entry name" value="ARF"/>
    <property type="match status" value="1"/>
</dbReference>
<name>A0ABM1EU55_PRICU</name>
<dbReference type="SUPFAM" id="SSF52540">
    <property type="entry name" value="P-loop containing nucleoside triphosphate hydrolases"/>
    <property type="match status" value="1"/>
</dbReference>
<proteinExistence type="predicted"/>
<keyword evidence="1" id="KW-0547">Nucleotide-binding</keyword>
<keyword evidence="2" id="KW-0342">GTP-binding</keyword>
<dbReference type="SMART" id="SM00177">
    <property type="entry name" value="ARF"/>
    <property type="match status" value="1"/>
</dbReference>
<dbReference type="PANTHER" id="PTHR46693:SF1">
    <property type="entry name" value="ADP-RIBOSYLATION FACTOR-LIKE PROTEIN 15"/>
    <property type="match status" value="1"/>
</dbReference>
<protein>
    <submittedName>
        <fullName evidence="5">ADP-ribosylation factor-like protein 15</fullName>
    </submittedName>
</protein>
<feature type="transmembrane region" description="Helical" evidence="3">
    <location>
        <begin position="6"/>
        <end position="28"/>
    </location>
</feature>
<reference evidence="5" key="1">
    <citation type="submission" date="2025-08" db="UniProtKB">
        <authorList>
            <consortium name="RefSeq"/>
        </authorList>
    </citation>
    <scope>IDENTIFICATION</scope>
</reference>
<dbReference type="Proteomes" id="UP000695022">
    <property type="component" value="Unplaced"/>
</dbReference>